<feature type="compositionally biased region" description="Pro residues" evidence="1">
    <location>
        <begin position="291"/>
        <end position="303"/>
    </location>
</feature>
<dbReference type="Proteomes" id="UP000620366">
    <property type="component" value="Unassembled WGS sequence"/>
</dbReference>
<reference evidence="3" key="1">
    <citation type="submission" date="2020-08" db="EMBL/GenBank/DDBJ databases">
        <title>Genome public.</title>
        <authorList>
            <person name="Liu C."/>
            <person name="Sun Q."/>
        </authorList>
    </citation>
    <scope>NUCLEOTIDE SEQUENCE</scope>
    <source>
        <strain evidence="3">BX7</strain>
    </source>
</reference>
<feature type="region of interest" description="Disordered" evidence="1">
    <location>
        <begin position="281"/>
        <end position="348"/>
    </location>
</feature>
<dbReference type="Pfam" id="PF06161">
    <property type="entry name" value="DUF975"/>
    <property type="match status" value="1"/>
</dbReference>
<dbReference type="AlphaFoldDB" id="A0A926DG16"/>
<dbReference type="InterPro" id="IPR010380">
    <property type="entry name" value="DUF975"/>
</dbReference>
<keyword evidence="4" id="KW-1185">Reference proteome</keyword>
<accession>A0A926DG16</accession>
<dbReference type="EMBL" id="JACRSP010000002">
    <property type="protein sequence ID" value="MBC8536370.1"/>
    <property type="molecule type" value="Genomic_DNA"/>
</dbReference>
<protein>
    <submittedName>
        <fullName evidence="3">DUF975 family protein</fullName>
    </submittedName>
</protein>
<feature type="transmembrane region" description="Helical" evidence="2">
    <location>
        <begin position="230"/>
        <end position="253"/>
    </location>
</feature>
<feature type="transmembrane region" description="Helical" evidence="2">
    <location>
        <begin position="73"/>
        <end position="95"/>
    </location>
</feature>
<keyword evidence="2" id="KW-0472">Membrane</keyword>
<dbReference type="PANTHER" id="PTHR40076">
    <property type="entry name" value="MEMBRANE PROTEIN-RELATED"/>
    <property type="match status" value="1"/>
</dbReference>
<feature type="compositionally biased region" description="Pro residues" evidence="1">
    <location>
        <begin position="313"/>
        <end position="328"/>
    </location>
</feature>
<keyword evidence="2" id="KW-0812">Transmembrane</keyword>
<dbReference type="PANTHER" id="PTHR40076:SF1">
    <property type="entry name" value="MEMBRANE PROTEIN"/>
    <property type="match status" value="1"/>
</dbReference>
<feature type="transmembrane region" description="Helical" evidence="2">
    <location>
        <begin position="21"/>
        <end position="43"/>
    </location>
</feature>
<feature type="transmembrane region" description="Helical" evidence="2">
    <location>
        <begin position="135"/>
        <end position="157"/>
    </location>
</feature>
<feature type="compositionally biased region" description="Basic and acidic residues" evidence="1">
    <location>
        <begin position="339"/>
        <end position="348"/>
    </location>
</feature>
<gene>
    <name evidence="3" type="ORF">H8695_06645</name>
</gene>
<evidence type="ECO:0000256" key="2">
    <source>
        <dbReference type="SAM" id="Phobius"/>
    </source>
</evidence>
<organism evidence="3 4">
    <name type="scientific">Feifania hominis</name>
    <dbReference type="NCBI Taxonomy" id="2763660"/>
    <lineage>
        <taxon>Bacteria</taxon>
        <taxon>Bacillati</taxon>
        <taxon>Bacillota</taxon>
        <taxon>Clostridia</taxon>
        <taxon>Eubacteriales</taxon>
        <taxon>Feifaniaceae</taxon>
        <taxon>Feifania</taxon>
    </lineage>
</organism>
<dbReference type="RefSeq" id="WP_249300154.1">
    <property type="nucleotide sequence ID" value="NZ_JACRSP010000002.1"/>
</dbReference>
<evidence type="ECO:0000313" key="4">
    <source>
        <dbReference type="Proteomes" id="UP000620366"/>
    </source>
</evidence>
<feature type="transmembrane region" description="Helical" evidence="2">
    <location>
        <begin position="169"/>
        <end position="192"/>
    </location>
</feature>
<proteinExistence type="predicted"/>
<evidence type="ECO:0000256" key="1">
    <source>
        <dbReference type="SAM" id="MobiDB-lite"/>
    </source>
</evidence>
<keyword evidence="2" id="KW-1133">Transmembrane helix</keyword>
<sequence>MADQGVVRRNIKRIARRCLNGYYFTGIAMLLTHLLILLGITAVQNTMFTVFRVNLFTVENIENLMRGRLFLPLWQLGLYGGALFVISLIVLPLSFGICEWHYHLTDENPGSFVTLFNWYGSAKLYFKCLALRLNVVLRLVFWGSIPVAAGVFSAIFVGRMLTDLALDPLLGGLITGALILVTAVALVWFLIFTRRYAMCDYLLVRDPDKKIRQIIRESCRFMRGHKLEHVVFTLSFFGWFLLVALTFGLSLIFTMPYLRECYTVFYNYCHDTHELRMRRGDDTASAVPDEAPAPPAQPQPEPAPQAVSEPEPPEPPQSISPAEPPRPVGPVFEPQAPIDNDKGDEQHA</sequence>
<comment type="caution">
    <text evidence="3">The sequence shown here is derived from an EMBL/GenBank/DDBJ whole genome shotgun (WGS) entry which is preliminary data.</text>
</comment>
<name>A0A926DG16_9FIRM</name>
<evidence type="ECO:0000313" key="3">
    <source>
        <dbReference type="EMBL" id="MBC8536370.1"/>
    </source>
</evidence>